<accession>A0A0F4YWB8</accession>
<dbReference type="GO" id="GO:0005634">
    <property type="term" value="C:nucleus"/>
    <property type="evidence" value="ECO:0007669"/>
    <property type="project" value="TreeGrafter"/>
</dbReference>
<evidence type="ECO:0000256" key="3">
    <source>
        <dbReference type="ARBA" id="ARBA00011019"/>
    </source>
</evidence>
<comment type="caution">
    <text evidence="10">The sequence shown here is derived from an EMBL/GenBank/DDBJ whole genome shotgun (WGS) entry which is preliminary data.</text>
</comment>
<reference evidence="10 11" key="1">
    <citation type="submission" date="2015-04" db="EMBL/GenBank/DDBJ databases">
        <authorList>
            <person name="Heijne W.H."/>
            <person name="Fedorova N.D."/>
            <person name="Nierman W.C."/>
            <person name="Vollebregt A.W."/>
            <person name="Zhao Z."/>
            <person name="Wu L."/>
            <person name="Kumar M."/>
            <person name="Stam H."/>
            <person name="van den Berg M.A."/>
            <person name="Pel H.J."/>
        </authorList>
    </citation>
    <scope>NUCLEOTIDE SEQUENCE [LARGE SCALE GENOMIC DNA]</scope>
    <source>
        <strain evidence="10 11">CBS 393.64</strain>
    </source>
</reference>
<dbReference type="PANTHER" id="PTHR10012">
    <property type="entry name" value="SERINE/THREONINE-PROTEIN PHOSPHATASE 2A REGULATORY SUBUNIT B"/>
    <property type="match status" value="1"/>
</dbReference>
<feature type="compositionally biased region" description="Polar residues" evidence="9">
    <location>
        <begin position="1"/>
        <end position="11"/>
    </location>
</feature>
<name>A0A0F4YWB8_RASE3</name>
<comment type="function">
    <text evidence="7">PPIases accelerate the folding of proteins. It catalyzes the cis-trans isomerization of proline imidic peptide bonds in oligopeptides. Acts as a regulatory subunit for PP2A-like phosphatases modulating their activity or substrate specificity, probably by inducing a conformational change in the catalytic subunit, a direct target of the PPIase. Can reactivate inactive phosphatase PP2A-phosphatase methylesterase complexes (PP2Ai) in presence of ATP and Mg(2+) by dissociating the inactive form from the complex.</text>
</comment>
<evidence type="ECO:0000313" key="11">
    <source>
        <dbReference type="Proteomes" id="UP000053958"/>
    </source>
</evidence>
<dbReference type="InterPro" id="IPR043170">
    <property type="entry name" value="PTPA_C_lid"/>
</dbReference>
<dbReference type="AlphaFoldDB" id="A0A0F4YWB8"/>
<keyword evidence="5 8" id="KW-0697">Rotamase</keyword>
<dbReference type="Gene3D" id="1.20.120.1150">
    <property type="match status" value="1"/>
</dbReference>
<dbReference type="STRING" id="1408163.A0A0F4YWB8"/>
<protein>
    <recommendedName>
        <fullName evidence="8">Serine/threonine-protein phosphatase 2A activator</fullName>
        <ecNumber evidence="8">5.2.1.8</ecNumber>
    </recommendedName>
    <alternativeName>
        <fullName evidence="8">Phosphotyrosyl phosphatase activator</fullName>
    </alternativeName>
</protein>
<evidence type="ECO:0000256" key="6">
    <source>
        <dbReference type="ARBA" id="ARBA00023235"/>
    </source>
</evidence>
<feature type="compositionally biased region" description="Basic and acidic residues" evidence="9">
    <location>
        <begin position="411"/>
        <end position="437"/>
    </location>
</feature>
<dbReference type="OrthoDB" id="16120at2759"/>
<evidence type="ECO:0000256" key="9">
    <source>
        <dbReference type="SAM" id="MobiDB-lite"/>
    </source>
</evidence>
<dbReference type="InterPro" id="IPR013865">
    <property type="entry name" value="FAM32A"/>
</dbReference>
<feature type="compositionally biased region" description="Pro residues" evidence="9">
    <location>
        <begin position="37"/>
        <end position="49"/>
    </location>
</feature>
<keyword evidence="6 8" id="KW-0413">Isomerase</keyword>
<dbReference type="Pfam" id="PF08555">
    <property type="entry name" value="FAM32A"/>
    <property type="match status" value="1"/>
</dbReference>
<dbReference type="SUPFAM" id="SSF140984">
    <property type="entry name" value="PTPA-like"/>
    <property type="match status" value="1"/>
</dbReference>
<gene>
    <name evidence="10" type="ORF">T310_3442</name>
</gene>
<feature type="region of interest" description="Disordered" evidence="9">
    <location>
        <begin position="1"/>
        <end position="53"/>
    </location>
</feature>
<dbReference type="PANTHER" id="PTHR10012:SF5">
    <property type="entry name" value="SERINE_THREONINE-PROTEIN PHOSPHATASE 2A ACTIVATOR 2"/>
    <property type="match status" value="1"/>
</dbReference>
<dbReference type="RefSeq" id="XP_013329141.1">
    <property type="nucleotide sequence ID" value="XM_013473687.1"/>
</dbReference>
<dbReference type="Proteomes" id="UP000053958">
    <property type="component" value="Unassembled WGS sequence"/>
</dbReference>
<dbReference type="GO" id="GO:0003755">
    <property type="term" value="F:peptidyl-prolyl cis-trans isomerase activity"/>
    <property type="evidence" value="ECO:0007669"/>
    <property type="project" value="UniProtKB-KW"/>
</dbReference>
<organism evidence="10 11">
    <name type="scientific">Rasamsonia emersonii (strain ATCC 16479 / CBS 393.64 / IMI 116815)</name>
    <dbReference type="NCBI Taxonomy" id="1408163"/>
    <lineage>
        <taxon>Eukaryota</taxon>
        <taxon>Fungi</taxon>
        <taxon>Dikarya</taxon>
        <taxon>Ascomycota</taxon>
        <taxon>Pezizomycotina</taxon>
        <taxon>Eurotiomycetes</taxon>
        <taxon>Eurotiomycetidae</taxon>
        <taxon>Eurotiales</taxon>
        <taxon>Trichocomaceae</taxon>
        <taxon>Rasamsonia</taxon>
    </lineage>
</organism>
<sequence>MAAVNSDSSPKPANGADLSKKLAELRAGNRRKREPANPEPPPSTPPLPEPLDLSSHRYIRPVRRILSQKDLEIFQTSPAYNLILAWIFGLSDSVHGRKVTDYKDVPVSSSIEKILSIIGLIGSLVDKNPPVDQGGSRFGNPAFRSLFDDVAAQSPAWHREILGIQDSEAIDEISTYLINSLGSRDRLDYGSGHELNFMMWLLCLYHLRFLSSDDFPIIVFRIYHSYMYLMRRIQTTYYLEPAGSHGVWGLDDYHFLPFLFGAAQLVDHHYITPLAIHNNAILDEEGDKYFYLDQVRWVDSVKTVKGLRWHSPMLDDISGAKNWFKVESGMKKMFVKEVLGKLPIMQHFLFGSLIPAAPEMGKLLDGSEGEGQGGHDHKHVHTHEKKKKKKEKSESSAAAAAAAAAANEDATAVRRHYEDGEREGGGDEGRQSEGERVIYQTEAERRYEEQKKKRLSERLKREGVKTHKERVEELNRYLSSLTEHHDMYVSVAISIVIVFHKLNCMHVTWPCLPPSPDVVNYD</sequence>
<dbReference type="Pfam" id="PF03095">
    <property type="entry name" value="PTPA"/>
    <property type="match status" value="1"/>
</dbReference>
<evidence type="ECO:0000256" key="4">
    <source>
        <dbReference type="ARBA" id="ARBA00022490"/>
    </source>
</evidence>
<dbReference type="InterPro" id="IPR037218">
    <property type="entry name" value="PTPA_sf"/>
</dbReference>
<comment type="similarity">
    <text evidence="3 8">Belongs to the PTPA-type PPIase family.</text>
</comment>
<dbReference type="EC" id="5.2.1.8" evidence="8"/>
<dbReference type="CDD" id="cd04087">
    <property type="entry name" value="PTPA"/>
    <property type="match status" value="1"/>
</dbReference>
<evidence type="ECO:0000313" key="10">
    <source>
        <dbReference type="EMBL" id="KKA22529.1"/>
    </source>
</evidence>
<keyword evidence="4 8" id="KW-0963">Cytoplasm</keyword>
<evidence type="ECO:0000256" key="7">
    <source>
        <dbReference type="ARBA" id="ARBA00025287"/>
    </source>
</evidence>
<evidence type="ECO:0000256" key="8">
    <source>
        <dbReference type="RuleBase" id="RU361210"/>
    </source>
</evidence>
<evidence type="ECO:0000256" key="5">
    <source>
        <dbReference type="ARBA" id="ARBA00023110"/>
    </source>
</evidence>
<dbReference type="GeneID" id="25315791"/>
<evidence type="ECO:0000256" key="1">
    <source>
        <dbReference type="ARBA" id="ARBA00000971"/>
    </source>
</evidence>
<evidence type="ECO:0000256" key="2">
    <source>
        <dbReference type="ARBA" id="ARBA00004496"/>
    </source>
</evidence>
<keyword evidence="11" id="KW-1185">Reference proteome</keyword>
<proteinExistence type="inferred from homology"/>
<dbReference type="GO" id="GO:0008160">
    <property type="term" value="F:protein tyrosine phosphatase activator activity"/>
    <property type="evidence" value="ECO:0007669"/>
    <property type="project" value="TreeGrafter"/>
</dbReference>
<dbReference type="FunFam" id="1.20.120.1150:FF:000002">
    <property type="entry name" value="Serine/threonine-protein phosphatase 2A activator"/>
    <property type="match status" value="1"/>
</dbReference>
<feature type="region of interest" description="Disordered" evidence="9">
    <location>
        <begin position="363"/>
        <end position="437"/>
    </location>
</feature>
<dbReference type="InterPro" id="IPR004327">
    <property type="entry name" value="Phstyr_phstse_ac"/>
</dbReference>
<dbReference type="GO" id="GO:0005737">
    <property type="term" value="C:cytoplasm"/>
    <property type="evidence" value="ECO:0007669"/>
    <property type="project" value="UniProtKB-SubCell"/>
</dbReference>
<dbReference type="GO" id="GO:0007052">
    <property type="term" value="P:mitotic spindle organization"/>
    <property type="evidence" value="ECO:0007669"/>
    <property type="project" value="TreeGrafter"/>
</dbReference>
<feature type="compositionally biased region" description="Basic residues" evidence="9">
    <location>
        <begin position="376"/>
        <end position="390"/>
    </location>
</feature>
<comment type="catalytic activity">
    <reaction evidence="1 8">
        <text>[protein]-peptidylproline (omega=180) = [protein]-peptidylproline (omega=0)</text>
        <dbReference type="Rhea" id="RHEA:16237"/>
        <dbReference type="Rhea" id="RHEA-COMP:10747"/>
        <dbReference type="Rhea" id="RHEA-COMP:10748"/>
        <dbReference type="ChEBI" id="CHEBI:83833"/>
        <dbReference type="ChEBI" id="CHEBI:83834"/>
        <dbReference type="EC" id="5.2.1.8"/>
    </reaction>
</comment>
<dbReference type="EMBL" id="LASV01000138">
    <property type="protein sequence ID" value="KKA22529.1"/>
    <property type="molecule type" value="Genomic_DNA"/>
</dbReference>
<feature type="compositionally biased region" description="Low complexity" evidence="9">
    <location>
        <begin position="395"/>
        <end position="406"/>
    </location>
</feature>
<dbReference type="GO" id="GO:0000159">
    <property type="term" value="C:protein phosphatase type 2A complex"/>
    <property type="evidence" value="ECO:0007669"/>
    <property type="project" value="TreeGrafter"/>
</dbReference>
<comment type="subcellular location">
    <subcellularLocation>
        <location evidence="2 8">Cytoplasm</location>
    </subcellularLocation>
</comment>